<evidence type="ECO:0000313" key="1">
    <source>
        <dbReference type="EMBL" id="KAK8721662.1"/>
    </source>
</evidence>
<proteinExistence type="predicted"/>
<comment type="caution">
    <text evidence="1">The sequence shown here is derived from an EMBL/GenBank/DDBJ whole genome shotgun (WGS) entry which is preliminary data.</text>
</comment>
<accession>A0AAW0VX05</accession>
<evidence type="ECO:0000313" key="2">
    <source>
        <dbReference type="Proteomes" id="UP001445076"/>
    </source>
</evidence>
<name>A0AAW0VX05_CHEQU</name>
<organism evidence="1 2">
    <name type="scientific">Cherax quadricarinatus</name>
    <name type="common">Australian red claw crayfish</name>
    <dbReference type="NCBI Taxonomy" id="27406"/>
    <lineage>
        <taxon>Eukaryota</taxon>
        <taxon>Metazoa</taxon>
        <taxon>Ecdysozoa</taxon>
        <taxon>Arthropoda</taxon>
        <taxon>Crustacea</taxon>
        <taxon>Multicrustacea</taxon>
        <taxon>Malacostraca</taxon>
        <taxon>Eumalacostraca</taxon>
        <taxon>Eucarida</taxon>
        <taxon>Decapoda</taxon>
        <taxon>Pleocyemata</taxon>
        <taxon>Astacidea</taxon>
        <taxon>Parastacoidea</taxon>
        <taxon>Parastacidae</taxon>
        <taxon>Cherax</taxon>
    </lineage>
</organism>
<keyword evidence="2" id="KW-1185">Reference proteome</keyword>
<protein>
    <submittedName>
        <fullName evidence="1">Uncharacterized protein</fullName>
    </submittedName>
</protein>
<dbReference type="AlphaFoldDB" id="A0AAW0VX05"/>
<reference evidence="1 2" key="1">
    <citation type="journal article" date="2024" name="BMC Genomics">
        <title>Genome assembly of redclaw crayfish (Cherax quadricarinatus) provides insights into its immune adaptation and hypoxia tolerance.</title>
        <authorList>
            <person name="Liu Z."/>
            <person name="Zheng J."/>
            <person name="Li H."/>
            <person name="Fang K."/>
            <person name="Wang S."/>
            <person name="He J."/>
            <person name="Zhou D."/>
            <person name="Weng S."/>
            <person name="Chi M."/>
            <person name="Gu Z."/>
            <person name="He J."/>
            <person name="Li F."/>
            <person name="Wang M."/>
        </authorList>
    </citation>
    <scope>NUCLEOTIDE SEQUENCE [LARGE SCALE GENOMIC DNA]</scope>
    <source>
        <strain evidence="1">ZL_2023a</strain>
    </source>
</reference>
<sequence>VINIEMYFGRPKPITAYEKRIRDTRERCASHNRIQAKMWREKRENNKYALQDIEKKSLEGNIEGFVKQTPLTPAKIKQDPMYFGGRKPITSYEERIRNTRDECARLNRIQARMWRQRH</sequence>
<gene>
    <name evidence="1" type="ORF">OTU49_012686</name>
</gene>
<dbReference type="Proteomes" id="UP001445076">
    <property type="component" value="Unassembled WGS sequence"/>
</dbReference>
<dbReference type="EMBL" id="JARKIK010000099">
    <property type="protein sequence ID" value="KAK8721662.1"/>
    <property type="molecule type" value="Genomic_DNA"/>
</dbReference>
<feature type="non-terminal residue" evidence="1">
    <location>
        <position position="1"/>
    </location>
</feature>